<evidence type="ECO:0008006" key="4">
    <source>
        <dbReference type="Google" id="ProtNLM"/>
    </source>
</evidence>
<evidence type="ECO:0000313" key="3">
    <source>
        <dbReference type="Proteomes" id="UP000195402"/>
    </source>
</evidence>
<keyword evidence="3" id="KW-1185">Reference proteome</keyword>
<accession>A0A200PWH9</accession>
<reference evidence="2 3" key="1">
    <citation type="journal article" date="2017" name="Mol. Plant">
        <title>The Genome of Medicinal Plant Macleaya cordata Provides New Insights into Benzylisoquinoline Alkaloids Metabolism.</title>
        <authorList>
            <person name="Liu X."/>
            <person name="Liu Y."/>
            <person name="Huang P."/>
            <person name="Ma Y."/>
            <person name="Qing Z."/>
            <person name="Tang Q."/>
            <person name="Cao H."/>
            <person name="Cheng P."/>
            <person name="Zheng Y."/>
            <person name="Yuan Z."/>
            <person name="Zhou Y."/>
            <person name="Liu J."/>
            <person name="Tang Z."/>
            <person name="Zhuo Y."/>
            <person name="Zhang Y."/>
            <person name="Yu L."/>
            <person name="Huang J."/>
            <person name="Yang P."/>
            <person name="Peng Q."/>
            <person name="Zhang J."/>
            <person name="Jiang W."/>
            <person name="Zhang Z."/>
            <person name="Lin K."/>
            <person name="Ro D.K."/>
            <person name="Chen X."/>
            <person name="Xiong X."/>
            <person name="Shang Y."/>
            <person name="Huang S."/>
            <person name="Zeng J."/>
        </authorList>
    </citation>
    <scope>NUCLEOTIDE SEQUENCE [LARGE SCALE GENOMIC DNA]</scope>
    <source>
        <strain evidence="3">cv. BLH2017</strain>
        <tissue evidence="2">Root</tissue>
    </source>
</reference>
<dbReference type="OrthoDB" id="1921976at2759"/>
<organism evidence="2 3">
    <name type="scientific">Macleaya cordata</name>
    <name type="common">Five-seeded plume-poppy</name>
    <name type="synonym">Bocconia cordata</name>
    <dbReference type="NCBI Taxonomy" id="56857"/>
    <lineage>
        <taxon>Eukaryota</taxon>
        <taxon>Viridiplantae</taxon>
        <taxon>Streptophyta</taxon>
        <taxon>Embryophyta</taxon>
        <taxon>Tracheophyta</taxon>
        <taxon>Spermatophyta</taxon>
        <taxon>Magnoliopsida</taxon>
        <taxon>Ranunculales</taxon>
        <taxon>Papaveraceae</taxon>
        <taxon>Papaveroideae</taxon>
        <taxon>Macleaya</taxon>
    </lineage>
</organism>
<dbReference type="EMBL" id="MVGT01003949">
    <property type="protein sequence ID" value="OVA02552.1"/>
    <property type="molecule type" value="Genomic_DNA"/>
</dbReference>
<sequence>MGNYISHRFFIKPGKVILPDGTIHEFDQPLTVAELMLDHPQQVVVEIGSLEARKRPTPLPADKNLEIKKVYLMLPMKHGKAGSLSADDARRILLRSKRVQRFPAFLYAAKVLPLFAKMCHFGNCMGNEVVLHRKDSLVKEESEKSDDKQRIQLQVFNERPAFLSKEVSGKGWKPTLGTIDEKAGEKNAGEKAAPHWLFD</sequence>
<dbReference type="STRING" id="56857.A0A200PWH9"/>
<dbReference type="Pfam" id="PF14009">
    <property type="entry name" value="PADRE"/>
    <property type="match status" value="1"/>
</dbReference>
<dbReference type="PANTHER" id="PTHR33052">
    <property type="entry name" value="DUF4228 DOMAIN PROTEIN-RELATED"/>
    <property type="match status" value="1"/>
</dbReference>
<gene>
    <name evidence="2" type="ORF">BVC80_9091g59</name>
</gene>
<dbReference type="OMA" id="TIHEFDQ"/>
<protein>
    <recommendedName>
        <fullName evidence="4">Multidrug resistance protein ABC transporter family protein</fullName>
    </recommendedName>
</protein>
<evidence type="ECO:0000313" key="2">
    <source>
        <dbReference type="EMBL" id="OVA02552.1"/>
    </source>
</evidence>
<feature type="compositionally biased region" description="Basic and acidic residues" evidence="1">
    <location>
        <begin position="179"/>
        <end position="199"/>
    </location>
</feature>
<dbReference type="AlphaFoldDB" id="A0A200PWH9"/>
<comment type="caution">
    <text evidence="2">The sequence shown here is derived from an EMBL/GenBank/DDBJ whole genome shotgun (WGS) entry which is preliminary data.</text>
</comment>
<dbReference type="InParanoid" id="A0A200PWH9"/>
<feature type="region of interest" description="Disordered" evidence="1">
    <location>
        <begin position="176"/>
        <end position="199"/>
    </location>
</feature>
<evidence type="ECO:0000256" key="1">
    <source>
        <dbReference type="SAM" id="MobiDB-lite"/>
    </source>
</evidence>
<dbReference type="Proteomes" id="UP000195402">
    <property type="component" value="Unassembled WGS sequence"/>
</dbReference>
<name>A0A200PWH9_MACCD</name>
<proteinExistence type="predicted"/>
<dbReference type="FunCoup" id="A0A200PWH9">
    <property type="interactions" value="204"/>
</dbReference>
<dbReference type="InterPro" id="IPR025322">
    <property type="entry name" value="PADRE_dom"/>
</dbReference>